<dbReference type="InterPro" id="IPR020349">
    <property type="entry name" value="Uncharacterised_14.7kDa"/>
</dbReference>
<dbReference type="RefSeq" id="WP_093009477.1">
    <property type="nucleotide sequence ID" value="NZ_FOXV01000002.1"/>
</dbReference>
<dbReference type="AlphaFoldDB" id="A0A1I5W9M0"/>
<evidence type="ECO:0000256" key="1">
    <source>
        <dbReference type="SAM" id="SignalP"/>
    </source>
</evidence>
<gene>
    <name evidence="2" type="ORF">SAMN05421853_102205</name>
</gene>
<feature type="signal peptide" evidence="1">
    <location>
        <begin position="1"/>
        <end position="21"/>
    </location>
</feature>
<protein>
    <submittedName>
        <fullName evidence="2">Uncharacterized protein</fullName>
    </submittedName>
</protein>
<reference evidence="3" key="1">
    <citation type="submission" date="2016-10" db="EMBL/GenBank/DDBJ databases">
        <authorList>
            <person name="Varghese N."/>
            <person name="Submissions S."/>
        </authorList>
    </citation>
    <scope>NUCLEOTIDE SEQUENCE [LARGE SCALE GENOMIC DNA]</scope>
    <source>
        <strain evidence="3">JCM 10271</strain>
    </source>
</reference>
<dbReference type="STRING" id="93684.SAMN05421853_102205"/>
<keyword evidence="3" id="KW-1185">Reference proteome</keyword>
<sequence length="136" mass="15168">MRSVNLILSIALVLGATGAAAQSKPPLNQVREIDDGLLMVGIADEIRKRCDNIDARMINAWSRIRGLESRAKSLGYTAEEIEDYVTSDEEKARMRRRGEALLRQRGFDPASTGDYCTFGREEIARGSQIGVLLRER</sequence>
<dbReference type="Proteomes" id="UP000243106">
    <property type="component" value="Unassembled WGS sequence"/>
</dbReference>
<organism evidence="2 3">
    <name type="scientific">Roseivivax halotolerans</name>
    <dbReference type="NCBI Taxonomy" id="93684"/>
    <lineage>
        <taxon>Bacteria</taxon>
        <taxon>Pseudomonadati</taxon>
        <taxon>Pseudomonadota</taxon>
        <taxon>Alphaproteobacteria</taxon>
        <taxon>Rhodobacterales</taxon>
        <taxon>Roseobacteraceae</taxon>
        <taxon>Roseivivax</taxon>
    </lineage>
</organism>
<evidence type="ECO:0000313" key="2">
    <source>
        <dbReference type="EMBL" id="SFQ16317.1"/>
    </source>
</evidence>
<name>A0A1I5W9M0_9RHOB</name>
<feature type="chain" id="PRO_5017206210" evidence="1">
    <location>
        <begin position="22"/>
        <end position="136"/>
    </location>
</feature>
<dbReference type="EMBL" id="FOXV01000002">
    <property type="protein sequence ID" value="SFQ16317.1"/>
    <property type="molecule type" value="Genomic_DNA"/>
</dbReference>
<evidence type="ECO:0000313" key="3">
    <source>
        <dbReference type="Proteomes" id="UP000243106"/>
    </source>
</evidence>
<accession>A0A1I5W9M0</accession>
<keyword evidence="1" id="KW-0732">Signal</keyword>
<dbReference type="Pfam" id="PF17267">
    <property type="entry name" value="DUF5333"/>
    <property type="match status" value="1"/>
</dbReference>
<proteinExistence type="predicted"/>